<evidence type="ECO:0000256" key="1">
    <source>
        <dbReference type="SAM" id="MobiDB-lite"/>
    </source>
</evidence>
<protein>
    <recommendedName>
        <fullName evidence="3">J domain-containing protein</fullName>
    </recommendedName>
</protein>
<reference evidence="4 5" key="1">
    <citation type="submission" date="2024-01" db="EMBL/GenBank/DDBJ databases">
        <title>The complete chloroplast genome sequence of Lithospermum erythrorhizon: insights into the phylogenetic relationship among Boraginaceae species and the maternal lineages of purple gromwells.</title>
        <authorList>
            <person name="Okada T."/>
            <person name="Watanabe K."/>
        </authorList>
    </citation>
    <scope>NUCLEOTIDE SEQUENCE [LARGE SCALE GENOMIC DNA]</scope>
</reference>
<feature type="transmembrane region" description="Helical" evidence="2">
    <location>
        <begin position="177"/>
        <end position="201"/>
    </location>
</feature>
<evidence type="ECO:0000259" key="3">
    <source>
        <dbReference type="PROSITE" id="PS50076"/>
    </source>
</evidence>
<dbReference type="PRINTS" id="PR00625">
    <property type="entry name" value="JDOMAIN"/>
</dbReference>
<dbReference type="InterPro" id="IPR001623">
    <property type="entry name" value="DnaJ_domain"/>
</dbReference>
<feature type="region of interest" description="Disordered" evidence="1">
    <location>
        <begin position="1"/>
        <end position="75"/>
    </location>
</feature>
<evidence type="ECO:0000313" key="4">
    <source>
        <dbReference type="EMBL" id="GAA0144545.1"/>
    </source>
</evidence>
<keyword evidence="2" id="KW-0472">Membrane</keyword>
<keyword evidence="5" id="KW-1185">Reference proteome</keyword>
<feature type="transmembrane region" description="Helical" evidence="2">
    <location>
        <begin position="241"/>
        <end position="266"/>
    </location>
</feature>
<dbReference type="InterPro" id="IPR032843">
    <property type="entry name" value="Jiv"/>
</dbReference>
<dbReference type="InterPro" id="IPR036869">
    <property type="entry name" value="J_dom_sf"/>
</dbReference>
<evidence type="ECO:0000256" key="2">
    <source>
        <dbReference type="SAM" id="Phobius"/>
    </source>
</evidence>
<name>A0AAV3P2T3_LITER</name>
<dbReference type="EMBL" id="BAABME010000660">
    <property type="protein sequence ID" value="GAA0144545.1"/>
    <property type="molecule type" value="Genomic_DNA"/>
</dbReference>
<dbReference type="Pfam" id="PF14901">
    <property type="entry name" value="Jiv90"/>
    <property type="match status" value="1"/>
</dbReference>
<dbReference type="SMART" id="SM00271">
    <property type="entry name" value="DnaJ"/>
    <property type="match status" value="1"/>
</dbReference>
<dbReference type="PANTHER" id="PTHR45270">
    <property type="entry name" value="OS03G0832900 PROTEIN"/>
    <property type="match status" value="1"/>
</dbReference>
<evidence type="ECO:0000313" key="5">
    <source>
        <dbReference type="Proteomes" id="UP001454036"/>
    </source>
</evidence>
<accession>A0AAV3P2T3</accession>
<dbReference type="CDD" id="cd06257">
    <property type="entry name" value="DnaJ"/>
    <property type="match status" value="1"/>
</dbReference>
<gene>
    <name evidence="4" type="ORF">LIER_04966</name>
</gene>
<dbReference type="Gene3D" id="1.10.287.110">
    <property type="entry name" value="DnaJ domain"/>
    <property type="match status" value="1"/>
</dbReference>
<feature type="compositionally biased region" description="Basic and acidic residues" evidence="1">
    <location>
        <begin position="59"/>
        <end position="75"/>
    </location>
</feature>
<feature type="transmembrane region" description="Helical" evidence="2">
    <location>
        <begin position="272"/>
        <end position="294"/>
    </location>
</feature>
<dbReference type="SUPFAM" id="SSF46565">
    <property type="entry name" value="Chaperone J-domain"/>
    <property type="match status" value="1"/>
</dbReference>
<dbReference type="PROSITE" id="PS00636">
    <property type="entry name" value="DNAJ_1"/>
    <property type="match status" value="1"/>
</dbReference>
<dbReference type="Proteomes" id="UP001454036">
    <property type="component" value="Unassembled WGS sequence"/>
</dbReference>
<feature type="transmembrane region" description="Helical" evidence="2">
    <location>
        <begin position="301"/>
        <end position="330"/>
    </location>
</feature>
<organism evidence="4 5">
    <name type="scientific">Lithospermum erythrorhizon</name>
    <name type="common">Purple gromwell</name>
    <name type="synonym">Lithospermum officinale var. erythrorhizon</name>
    <dbReference type="NCBI Taxonomy" id="34254"/>
    <lineage>
        <taxon>Eukaryota</taxon>
        <taxon>Viridiplantae</taxon>
        <taxon>Streptophyta</taxon>
        <taxon>Embryophyta</taxon>
        <taxon>Tracheophyta</taxon>
        <taxon>Spermatophyta</taxon>
        <taxon>Magnoliopsida</taxon>
        <taxon>eudicotyledons</taxon>
        <taxon>Gunneridae</taxon>
        <taxon>Pentapetalae</taxon>
        <taxon>asterids</taxon>
        <taxon>lamiids</taxon>
        <taxon>Boraginales</taxon>
        <taxon>Boraginaceae</taxon>
        <taxon>Boraginoideae</taxon>
        <taxon>Lithospermeae</taxon>
        <taxon>Lithospermum</taxon>
    </lineage>
</organism>
<dbReference type="InterPro" id="IPR018253">
    <property type="entry name" value="DnaJ_domain_CS"/>
</dbReference>
<feature type="compositionally biased region" description="Polar residues" evidence="1">
    <location>
        <begin position="661"/>
        <end position="676"/>
    </location>
</feature>
<feature type="transmembrane region" description="Helical" evidence="2">
    <location>
        <begin position="213"/>
        <end position="234"/>
    </location>
</feature>
<sequence>MARKGNRNKGFSGSEPELPTVDCAEESINGKMSGTSVGDRASKTHHLMNDKKSKKKSRNPPEKVKQEMDATRTEDPQISCNKAAANYNKAAVEDVKYMRGYSPKNANNYHGQPLNGSHWDGVAETLEFSSAMFVEFLRTTRLSISKAYCKSLERLAPLFSSLASMLRDSSDFARGKILIASPIVFRWFMQLGKIVLLLFVLWLDCALRGCESILLMGTALFFSIIWCSSFSMVAMIGILKFLLFVAAAVMIGHFIGFTVGLFMISISGVGLLWFYGSFWTTSLVVFLGGLSFLLKREQLALLLFSLYSVYSAWFYLGWLSVIVALNLAFISNDIFAYYARNMDDTRSPPEQTDGMRSQPGLFSGEHVHASSAEQDYGLAADRSPGMPSTSGLESGMTSEEEVARLLNCSDHYSVLGLSRFENVDVSTLKREYRKKAMLVHPDKNMGNEKAAEAFMKLQNAYEVLLDAFKRKAYDSELKSEELLNYIRRFNNTSGKKGRNGLFTSVDTGDGEMHEESRRIACRKCGNFHIWVYTNKSKSKARWCQECKDHHPAKDGDGWVEQSSQPFLFGVLQRVMAPAAFVCADSKIYNATEWYMCQGMRCPVNTHKSSFHVNTSVTMKQNNGKGFNSGQRSGAPNPFVETMTDEEFVAWVHNTVQTGIFENFPGSSSDSPATNGGDTPKSGGNANNKKKKKGKKQR</sequence>
<feature type="compositionally biased region" description="Basic residues" evidence="1">
    <location>
        <begin position="687"/>
        <end position="697"/>
    </location>
</feature>
<keyword evidence="2" id="KW-1133">Transmembrane helix</keyword>
<dbReference type="PROSITE" id="PS50076">
    <property type="entry name" value="DNAJ_2"/>
    <property type="match status" value="1"/>
</dbReference>
<comment type="caution">
    <text evidence="4">The sequence shown here is derived from an EMBL/GenBank/DDBJ whole genome shotgun (WGS) entry which is preliminary data.</text>
</comment>
<dbReference type="AlphaFoldDB" id="A0AAV3P2T3"/>
<keyword evidence="2" id="KW-0812">Transmembrane</keyword>
<feature type="region of interest" description="Disordered" evidence="1">
    <location>
        <begin position="661"/>
        <end position="697"/>
    </location>
</feature>
<proteinExistence type="predicted"/>
<feature type="domain" description="J" evidence="3">
    <location>
        <begin position="410"/>
        <end position="477"/>
    </location>
</feature>
<dbReference type="Pfam" id="PF00226">
    <property type="entry name" value="DnaJ"/>
    <property type="match status" value="1"/>
</dbReference>
<dbReference type="PANTHER" id="PTHR45270:SF4">
    <property type="entry name" value="CHAPERONE DNAJ-DOMAIN SUPERFAMILY PROTEIN"/>
    <property type="match status" value="1"/>
</dbReference>